<dbReference type="Proteomes" id="UP000584587">
    <property type="component" value="Unassembled WGS sequence"/>
</dbReference>
<evidence type="ECO:0000313" key="3">
    <source>
        <dbReference type="Proteomes" id="UP000584587"/>
    </source>
</evidence>
<feature type="domain" description="Amidase" evidence="1">
    <location>
        <begin position="27"/>
        <end position="469"/>
    </location>
</feature>
<dbReference type="PANTHER" id="PTHR11895:SF151">
    <property type="entry name" value="GLUTAMYL-TRNA(GLN) AMIDOTRANSFERASE SUBUNIT A"/>
    <property type="match status" value="1"/>
</dbReference>
<dbReference type="EC" id="6.3.5.7" evidence="2"/>
<dbReference type="EMBL" id="JAAVVK010000001">
    <property type="protein sequence ID" value="NKE38177.1"/>
    <property type="molecule type" value="Genomic_DNA"/>
</dbReference>
<sequence length="492" mass="54403">MKKINYQQLSIMQLHELLVNKTLSAEELLNLVLSRLKKFADLNAVATVLEKEATEWVQSLKAMEIEKDNPLYGIPFVMKDNIITIGQKTTASSNILANFVPHYDSTINSLLKNVKAVNIAKTALDELGMGGDGLYANTGYVYNPWNKAHIIGGSSSGSTALVAAGVVPFALGTDTGDSIRKPAGFNGIVGFKPTYGLISRNGVIPYAPSLDTVGIFANYVQDIANVLDVLVKEDKNDFTNTKSLESDYFKNLKEDVSNLKIAVLNYQSYQWKDEVKSAFDQAMKYLVNGKAKVEYIDFNQELLSALLPVYMIISFAEATSCHAGYDGVNFGVQKKGSNYQETMIKSRTAGFGQVVKRRYVIGAYALSELHQKELFLKAKRVRRIIVEQINQLLANYDAFIVMPSVSPAPTIKDVLEKNNTLKAEHQYMEDLLVLANLNGSPSITIPLTIVDELPIGLNINTAPFKDQTALNIANYLSKQINFKNKLLGEDDE</sequence>
<keyword evidence="2" id="KW-0808">Transferase</keyword>
<protein>
    <submittedName>
        <fullName evidence="2">Asp-tRNA(Asn)/Glu-tRNA(Gln) amidotransferase subunit GatA</fullName>
        <ecNumber evidence="2">6.3.5.7</ecNumber>
    </submittedName>
</protein>
<organism evidence="2 3">
    <name type="scientific">Spiroplasma platyhelix PALS-1</name>
    <dbReference type="NCBI Taxonomy" id="1276218"/>
    <lineage>
        <taxon>Bacteria</taxon>
        <taxon>Bacillati</taxon>
        <taxon>Mycoplasmatota</taxon>
        <taxon>Mollicutes</taxon>
        <taxon>Entomoplasmatales</taxon>
        <taxon>Spiroplasmataceae</taxon>
        <taxon>Spiroplasma</taxon>
    </lineage>
</organism>
<accession>A0A846U3X1</accession>
<dbReference type="InterPro" id="IPR036928">
    <property type="entry name" value="AS_sf"/>
</dbReference>
<dbReference type="GO" id="GO:0050567">
    <property type="term" value="F:glutaminyl-tRNA synthase (glutamine-hydrolyzing) activity"/>
    <property type="evidence" value="ECO:0007669"/>
    <property type="project" value="UniProtKB-EC"/>
</dbReference>
<dbReference type="AlphaFoldDB" id="A0A846U3X1"/>
<keyword evidence="3" id="KW-1185">Reference proteome</keyword>
<dbReference type="Pfam" id="PF01425">
    <property type="entry name" value="Amidase"/>
    <property type="match status" value="1"/>
</dbReference>
<name>A0A846U3X1_9MOLU</name>
<evidence type="ECO:0000259" key="1">
    <source>
        <dbReference type="Pfam" id="PF01425"/>
    </source>
</evidence>
<dbReference type="RefSeq" id="WP_168104655.1">
    <property type="nucleotide sequence ID" value="NZ_CP051215.1"/>
</dbReference>
<dbReference type="GO" id="GO:0016740">
    <property type="term" value="F:transferase activity"/>
    <property type="evidence" value="ECO:0007669"/>
    <property type="project" value="UniProtKB-KW"/>
</dbReference>
<dbReference type="InterPro" id="IPR023631">
    <property type="entry name" value="Amidase_dom"/>
</dbReference>
<comment type="caution">
    <text evidence="2">The sequence shown here is derived from an EMBL/GenBank/DDBJ whole genome shotgun (WGS) entry which is preliminary data.</text>
</comment>
<evidence type="ECO:0000313" key="2">
    <source>
        <dbReference type="EMBL" id="NKE38177.1"/>
    </source>
</evidence>
<reference evidence="2 3" key="1">
    <citation type="submission" date="2020-04" db="EMBL/GenBank/DDBJ databases">
        <title>Complete genome sequence of Spiroplasma platyhelix ATCC 51748, an insect isolate.</title>
        <authorList>
            <person name="Green E.A."/>
            <person name="Klassen J.L."/>
        </authorList>
    </citation>
    <scope>NUCLEOTIDE SEQUENCE [LARGE SCALE GENOMIC DNA]</scope>
    <source>
        <strain evidence="2 3">PALS-1</strain>
    </source>
</reference>
<keyword evidence="2" id="KW-0436">Ligase</keyword>
<dbReference type="SUPFAM" id="SSF75304">
    <property type="entry name" value="Amidase signature (AS) enzymes"/>
    <property type="match status" value="1"/>
</dbReference>
<dbReference type="InterPro" id="IPR000120">
    <property type="entry name" value="Amidase"/>
</dbReference>
<dbReference type="Gene3D" id="3.90.1300.10">
    <property type="entry name" value="Amidase signature (AS) domain"/>
    <property type="match status" value="1"/>
</dbReference>
<proteinExistence type="predicted"/>
<gene>
    <name evidence="2" type="primary">gatA</name>
    <name evidence="2" type="ORF">HER12_00185</name>
</gene>
<dbReference type="PANTHER" id="PTHR11895">
    <property type="entry name" value="TRANSAMIDASE"/>
    <property type="match status" value="1"/>
</dbReference>